<dbReference type="Pfam" id="PF00072">
    <property type="entry name" value="Response_reg"/>
    <property type="match status" value="1"/>
</dbReference>
<dbReference type="InterPro" id="IPR005467">
    <property type="entry name" value="His_kinase_dom"/>
</dbReference>
<feature type="domain" description="CheW-like" evidence="12">
    <location>
        <begin position="701"/>
        <end position="835"/>
    </location>
</feature>
<dbReference type="InterPro" id="IPR036890">
    <property type="entry name" value="HATPase_C_sf"/>
</dbReference>
<keyword evidence="5 14" id="KW-0418">Kinase</keyword>
<evidence type="ECO:0000256" key="2">
    <source>
        <dbReference type="ARBA" id="ARBA00012438"/>
    </source>
</evidence>
<dbReference type="InterPro" id="IPR001789">
    <property type="entry name" value="Sig_transdc_resp-reg_receiver"/>
</dbReference>
<dbReference type="SMART" id="SM00448">
    <property type="entry name" value="REC"/>
    <property type="match status" value="1"/>
</dbReference>
<feature type="region of interest" description="Disordered" evidence="9">
    <location>
        <begin position="321"/>
        <end position="369"/>
    </location>
</feature>
<dbReference type="PANTHER" id="PTHR43395">
    <property type="entry name" value="SENSOR HISTIDINE KINASE CHEA"/>
    <property type="match status" value="1"/>
</dbReference>
<dbReference type="SUPFAM" id="SSF47384">
    <property type="entry name" value="Homodimeric domain of signal transducing histidine kinase"/>
    <property type="match status" value="1"/>
</dbReference>
<evidence type="ECO:0000313" key="15">
    <source>
        <dbReference type="Proteomes" id="UP000253744"/>
    </source>
</evidence>
<dbReference type="GO" id="GO:0006935">
    <property type="term" value="P:chemotaxis"/>
    <property type="evidence" value="ECO:0007669"/>
    <property type="project" value="InterPro"/>
</dbReference>
<dbReference type="AlphaFoldDB" id="A0A345IKY2"/>
<dbReference type="PROSITE" id="PS50109">
    <property type="entry name" value="HIS_KIN"/>
    <property type="match status" value="1"/>
</dbReference>
<dbReference type="Gene3D" id="1.20.120.160">
    <property type="entry name" value="HPT domain"/>
    <property type="match status" value="2"/>
</dbReference>
<organism evidence="14 15">
    <name type="scientific">Deinococcus wulumuqiensis</name>
    <dbReference type="NCBI Taxonomy" id="980427"/>
    <lineage>
        <taxon>Bacteria</taxon>
        <taxon>Thermotogati</taxon>
        <taxon>Deinococcota</taxon>
        <taxon>Deinococci</taxon>
        <taxon>Deinococcales</taxon>
        <taxon>Deinococcaceae</taxon>
        <taxon>Deinococcus</taxon>
    </lineage>
</organism>
<dbReference type="PROSITE" id="PS50851">
    <property type="entry name" value="CHEW"/>
    <property type="match status" value="1"/>
</dbReference>
<dbReference type="RefSeq" id="WP_114673045.1">
    <property type="nucleotide sequence ID" value="NZ_CP031159.1"/>
</dbReference>
<dbReference type="Pfam" id="PF01584">
    <property type="entry name" value="CheW"/>
    <property type="match status" value="1"/>
</dbReference>
<dbReference type="InterPro" id="IPR002545">
    <property type="entry name" value="CheW-lke_dom"/>
</dbReference>
<feature type="domain" description="HPt" evidence="13">
    <location>
        <begin position="1"/>
        <end position="125"/>
    </location>
</feature>
<dbReference type="InterPro" id="IPR003594">
    <property type="entry name" value="HATPase_dom"/>
</dbReference>
<feature type="modified residue" description="Phosphohistidine" evidence="6">
    <location>
        <position position="238"/>
    </location>
</feature>
<dbReference type="InterPro" id="IPR036097">
    <property type="entry name" value="HisK_dim/P_sf"/>
</dbReference>
<dbReference type="FunFam" id="3.30.565.10:FF:000016">
    <property type="entry name" value="Chemotaxis protein CheA, putative"/>
    <property type="match status" value="1"/>
</dbReference>
<dbReference type="SUPFAM" id="SSF47226">
    <property type="entry name" value="Histidine-containing phosphotransfer domain, HPT domain"/>
    <property type="match status" value="2"/>
</dbReference>
<dbReference type="InterPro" id="IPR036641">
    <property type="entry name" value="HPT_dom_sf"/>
</dbReference>
<name>A0A345IKY2_9DEIO</name>
<dbReference type="SUPFAM" id="SSF55874">
    <property type="entry name" value="ATPase domain of HSP90 chaperone/DNA topoisomerase II/histidine kinase"/>
    <property type="match status" value="1"/>
</dbReference>
<evidence type="ECO:0000256" key="8">
    <source>
        <dbReference type="SAM" id="Coils"/>
    </source>
</evidence>
<dbReference type="SMART" id="SM00387">
    <property type="entry name" value="HATPase_c"/>
    <property type="match status" value="1"/>
</dbReference>
<feature type="modified residue" description="Phosphohistidine" evidence="6">
    <location>
        <position position="68"/>
    </location>
</feature>
<feature type="modified residue" description="4-aspartylphosphate" evidence="7">
    <location>
        <position position="904"/>
    </location>
</feature>
<dbReference type="InterPro" id="IPR004105">
    <property type="entry name" value="CheA-like_dim"/>
</dbReference>
<dbReference type="PROSITE" id="PS50894">
    <property type="entry name" value="HPT"/>
    <property type="match status" value="2"/>
</dbReference>
<evidence type="ECO:0000256" key="5">
    <source>
        <dbReference type="ARBA" id="ARBA00022777"/>
    </source>
</evidence>
<keyword evidence="4" id="KW-0808">Transferase</keyword>
<dbReference type="GO" id="GO:0000155">
    <property type="term" value="F:phosphorelay sensor kinase activity"/>
    <property type="evidence" value="ECO:0007669"/>
    <property type="project" value="InterPro"/>
</dbReference>
<reference evidence="14 15" key="1">
    <citation type="submission" date="2018-07" db="EMBL/GenBank/DDBJ databases">
        <title>Complete Genome and Methylome Analysis of Deinococcus wulumuqiensis NEB 479.</title>
        <authorList>
            <person name="Fomenkov A."/>
            <person name="Luyten Y."/>
            <person name="Vincze T."/>
            <person name="Anton B.P."/>
            <person name="Clark T."/>
            <person name="Roberts R.J."/>
            <person name="Morgan R.D."/>
        </authorList>
    </citation>
    <scope>NUCLEOTIDE SEQUENCE [LARGE SCALE GENOMIC DNA]</scope>
    <source>
        <strain evidence="14 15">NEB 479</strain>
        <plasmid evidence="15">Plasmid pdrda</plasmid>
    </source>
</reference>
<evidence type="ECO:0000259" key="13">
    <source>
        <dbReference type="PROSITE" id="PS50894"/>
    </source>
</evidence>
<keyword evidence="14" id="KW-0614">Plasmid</keyword>
<geneLocation type="plasmid" evidence="15">
    <name>pdrda</name>
</geneLocation>
<dbReference type="Gene3D" id="3.40.50.2300">
    <property type="match status" value="1"/>
</dbReference>
<dbReference type="EMBL" id="CP031159">
    <property type="protein sequence ID" value="AXH00355.1"/>
    <property type="molecule type" value="Genomic_DNA"/>
</dbReference>
<dbReference type="PRINTS" id="PR00344">
    <property type="entry name" value="BCTRLSENSOR"/>
</dbReference>
<dbReference type="CDD" id="cd00156">
    <property type="entry name" value="REC"/>
    <property type="match status" value="1"/>
</dbReference>
<accession>A0A345IKY2</accession>
<protein>
    <recommendedName>
        <fullName evidence="2">histidine kinase</fullName>
        <ecNumber evidence="2">2.7.13.3</ecNumber>
    </recommendedName>
</protein>
<dbReference type="Pfam" id="PF02518">
    <property type="entry name" value="HATPase_c"/>
    <property type="match status" value="1"/>
</dbReference>
<evidence type="ECO:0000256" key="6">
    <source>
        <dbReference type="PROSITE-ProRule" id="PRU00110"/>
    </source>
</evidence>
<dbReference type="CDD" id="cd00088">
    <property type="entry name" value="HPT"/>
    <property type="match status" value="1"/>
</dbReference>
<dbReference type="Pfam" id="PF01627">
    <property type="entry name" value="Hpt"/>
    <property type="match status" value="2"/>
</dbReference>
<evidence type="ECO:0000256" key="1">
    <source>
        <dbReference type="ARBA" id="ARBA00000085"/>
    </source>
</evidence>
<dbReference type="EC" id="2.7.13.3" evidence="2"/>
<dbReference type="SMART" id="SM00260">
    <property type="entry name" value="CheW"/>
    <property type="match status" value="1"/>
</dbReference>
<dbReference type="InterPro" id="IPR011006">
    <property type="entry name" value="CheY-like_superfamily"/>
</dbReference>
<feature type="domain" description="Response regulatory" evidence="11">
    <location>
        <begin position="854"/>
        <end position="971"/>
    </location>
</feature>
<feature type="domain" description="Histidine kinase" evidence="10">
    <location>
        <begin position="455"/>
        <end position="699"/>
    </location>
</feature>
<keyword evidence="8" id="KW-0175">Coiled coil</keyword>
<dbReference type="STRING" id="1288484.GCA_000348665_02922"/>
<proteinExistence type="predicted"/>
<dbReference type="Pfam" id="PF02895">
    <property type="entry name" value="H-kinase_dim"/>
    <property type="match status" value="1"/>
</dbReference>
<gene>
    <name evidence="14" type="ORF">DVJ83_14340</name>
</gene>
<evidence type="ECO:0000259" key="12">
    <source>
        <dbReference type="PROSITE" id="PS50851"/>
    </source>
</evidence>
<evidence type="ECO:0000259" key="11">
    <source>
        <dbReference type="PROSITE" id="PS50110"/>
    </source>
</evidence>
<evidence type="ECO:0000313" key="14">
    <source>
        <dbReference type="EMBL" id="AXH00355.1"/>
    </source>
</evidence>
<sequence>MNMPHRELLESFIEEAAEVLSGLEHGVAGLRLLSRPSLEASPTPSTHTPNTHISTTAERLNDLSILAHRLRGSAALYGYVQLSTLASLQERLLGTRPQLSGEQHQEFLSLLEQVNVTLRQGLSRLQAGGNDHDLGLLFARSGGATTLQRLLQQRPDAFQMRASRLHHATPPGEDDPEQAAGLSGAELAVDRQVQVFARENAEVWEYFAPEVHEHLASLREQLGRGEDADLQVMFRAAHTIKGSAYMVGLPPLGDFAHSLEDLLGAAREGAVGLSSDVRHLLAEATDTIGDLLTVGGGAPGTALPAQLASVAARLRLAHSGEPAPAPLAAPNRSATAQDTVGQASGNQATGNQASGNQASGNQPQAAATSIRVPAARLEGLMEQLGELVTARARMTRLLSRLDELQGSMTASQERFQRTVRDFEERYLNPDMVRTEGAALSSSPMGGLDFSQQFAELEFDTYNDLNILSRSITELSADFAEVRRRLSDTATELSEENEQLGKLVRRLRLDVNQTSRVAFSQATARLRRWVREQQAELTLQVEGEDVQIESGILQRISDPLLHLLTNAAHHGLAGESEEGRRAAGKPPQGTVWIRAAEQGNFLEVTVADDGQGLDYARIRERALERGLRSAQELDALSQEQLGRLALLPGFSTAREVGHVAGRGVGLDVVATAVRQLGGELLISSERGVGTAFTLRLPTTQRIMDVLHIDLGGGHRAALPVGSIRSLRDVPVSELRRDAGGSWLDFGGESVPVVDARPLWGQTPDPADPEARLVVASSISTLIAVRVHDFGEIEEVAVTAPGGLLAPLDHLAGMAVSGTGQVLAILDPAGVLRLSRRPEAWLGQTHAPAQASAKRRLLLVDDSLSVRRLVGRMLERGGYQVVTASDGQEALDLLQQDADFGAVVTDLEMPRVNGYELLAAVRARPETAGLPLLVMTTRAGEKHQRLAFQLGADDYFTKPVNEALLLRRLSTLRRSQPEVSA</sequence>
<dbReference type="InterPro" id="IPR004358">
    <property type="entry name" value="Sig_transdc_His_kin-like_C"/>
</dbReference>
<evidence type="ECO:0000256" key="7">
    <source>
        <dbReference type="PROSITE-ProRule" id="PRU00169"/>
    </source>
</evidence>
<dbReference type="Gene3D" id="1.10.287.560">
    <property type="entry name" value="Histidine kinase CheA-like, homodimeric domain"/>
    <property type="match status" value="1"/>
</dbReference>
<dbReference type="InterPro" id="IPR036061">
    <property type="entry name" value="CheW-like_dom_sf"/>
</dbReference>
<dbReference type="PANTHER" id="PTHR43395:SF8">
    <property type="entry name" value="HISTIDINE KINASE"/>
    <property type="match status" value="1"/>
</dbReference>
<feature type="domain" description="HPt" evidence="13">
    <location>
        <begin position="196"/>
        <end position="295"/>
    </location>
</feature>
<dbReference type="SMART" id="SM01231">
    <property type="entry name" value="H-kinase_dim"/>
    <property type="match status" value="1"/>
</dbReference>
<dbReference type="Proteomes" id="UP000253744">
    <property type="component" value="Plasmid pDrdA"/>
</dbReference>
<dbReference type="InterPro" id="IPR008207">
    <property type="entry name" value="Sig_transdc_His_kin_Hpt_dom"/>
</dbReference>
<evidence type="ECO:0000259" key="10">
    <source>
        <dbReference type="PROSITE" id="PS50109"/>
    </source>
</evidence>
<dbReference type="SUPFAM" id="SSF52172">
    <property type="entry name" value="CheY-like"/>
    <property type="match status" value="1"/>
</dbReference>
<keyword evidence="3 7" id="KW-0597">Phosphoprotein</keyword>
<comment type="catalytic activity">
    <reaction evidence="1">
        <text>ATP + protein L-histidine = ADP + protein N-phospho-L-histidine.</text>
        <dbReference type="EC" id="2.7.13.3"/>
    </reaction>
</comment>
<dbReference type="PROSITE" id="PS50110">
    <property type="entry name" value="RESPONSE_REGULATORY"/>
    <property type="match status" value="1"/>
</dbReference>
<evidence type="ECO:0000256" key="4">
    <source>
        <dbReference type="ARBA" id="ARBA00022679"/>
    </source>
</evidence>
<dbReference type="GO" id="GO:0005737">
    <property type="term" value="C:cytoplasm"/>
    <property type="evidence" value="ECO:0007669"/>
    <property type="project" value="InterPro"/>
</dbReference>
<dbReference type="SMART" id="SM00073">
    <property type="entry name" value="HPT"/>
    <property type="match status" value="2"/>
</dbReference>
<dbReference type="KEGG" id="dwu:DVJ83_14340"/>
<dbReference type="InterPro" id="IPR037006">
    <property type="entry name" value="CheA-like_homodim_sf"/>
</dbReference>
<dbReference type="InterPro" id="IPR051315">
    <property type="entry name" value="Bact_Chemotaxis_CheA"/>
</dbReference>
<evidence type="ECO:0000256" key="9">
    <source>
        <dbReference type="SAM" id="MobiDB-lite"/>
    </source>
</evidence>
<feature type="compositionally biased region" description="Polar residues" evidence="9">
    <location>
        <begin position="332"/>
        <end position="367"/>
    </location>
</feature>
<feature type="coiled-coil region" evidence="8">
    <location>
        <begin position="482"/>
        <end position="509"/>
    </location>
</feature>
<evidence type="ECO:0000256" key="3">
    <source>
        <dbReference type="ARBA" id="ARBA00022553"/>
    </source>
</evidence>
<dbReference type="SUPFAM" id="SSF50341">
    <property type="entry name" value="CheW-like"/>
    <property type="match status" value="1"/>
</dbReference>
<dbReference type="Gene3D" id="3.30.565.10">
    <property type="entry name" value="Histidine kinase-like ATPase, C-terminal domain"/>
    <property type="match status" value="1"/>
</dbReference>